<proteinExistence type="predicted"/>
<dbReference type="InterPro" id="IPR037522">
    <property type="entry name" value="HD_GYP_dom"/>
</dbReference>
<accession>A0A504UUG8</accession>
<feature type="region of interest" description="Disordered" evidence="1">
    <location>
        <begin position="63"/>
        <end position="90"/>
    </location>
</feature>
<dbReference type="Gene3D" id="1.10.3210.10">
    <property type="entry name" value="Hypothetical protein af1432"/>
    <property type="match status" value="1"/>
</dbReference>
<reference evidence="3 4" key="1">
    <citation type="submission" date="2019-06" db="EMBL/GenBank/DDBJ databases">
        <title>Rhizobium sp. CL12 isolated from roots of soybean.</title>
        <authorList>
            <person name="Wang C."/>
        </authorList>
    </citation>
    <scope>NUCLEOTIDE SEQUENCE [LARGE SCALE GENOMIC DNA]</scope>
    <source>
        <strain evidence="3 4">CL12</strain>
    </source>
</reference>
<organism evidence="3 4">
    <name type="scientific">Rhizobium glycinendophyticum</name>
    <dbReference type="NCBI Taxonomy" id="2589807"/>
    <lineage>
        <taxon>Bacteria</taxon>
        <taxon>Pseudomonadati</taxon>
        <taxon>Pseudomonadota</taxon>
        <taxon>Alphaproteobacteria</taxon>
        <taxon>Hyphomicrobiales</taxon>
        <taxon>Rhizobiaceae</taxon>
        <taxon>Rhizobium/Agrobacterium group</taxon>
        <taxon>Rhizobium</taxon>
    </lineage>
</organism>
<dbReference type="SMART" id="SM00471">
    <property type="entry name" value="HDc"/>
    <property type="match status" value="1"/>
</dbReference>
<dbReference type="InterPro" id="IPR003607">
    <property type="entry name" value="HD/PDEase_dom"/>
</dbReference>
<comment type="caution">
    <text evidence="3">The sequence shown here is derived from an EMBL/GenBank/DDBJ whole genome shotgun (WGS) entry which is preliminary data.</text>
</comment>
<evidence type="ECO:0000259" key="2">
    <source>
        <dbReference type="PROSITE" id="PS51832"/>
    </source>
</evidence>
<dbReference type="PANTHER" id="PTHR43155:SF2">
    <property type="entry name" value="CYCLIC DI-GMP PHOSPHODIESTERASE PA4108"/>
    <property type="match status" value="1"/>
</dbReference>
<dbReference type="OrthoDB" id="9802066at2"/>
<dbReference type="EMBL" id="VFYP01000001">
    <property type="protein sequence ID" value="TPP10381.1"/>
    <property type="molecule type" value="Genomic_DNA"/>
</dbReference>
<dbReference type="CDD" id="cd00077">
    <property type="entry name" value="HDc"/>
    <property type="match status" value="1"/>
</dbReference>
<feature type="domain" description="HD-GYP" evidence="2">
    <location>
        <begin position="128"/>
        <end position="317"/>
    </location>
</feature>
<protein>
    <submittedName>
        <fullName evidence="3">HD-GYP domain-containing protein</fullName>
    </submittedName>
</protein>
<dbReference type="InterPro" id="IPR021812">
    <property type="entry name" value="DUF3391"/>
</dbReference>
<dbReference type="Pfam" id="PF11871">
    <property type="entry name" value="DUF3391"/>
    <property type="match status" value="1"/>
</dbReference>
<dbReference type="PANTHER" id="PTHR43155">
    <property type="entry name" value="CYCLIC DI-GMP PHOSPHODIESTERASE PA4108-RELATED"/>
    <property type="match status" value="1"/>
</dbReference>
<sequence>MLVKLAKDRIRKGMFIESVACPSKEFAKRRFVLTSDRDMAAIARSSASKVLINVALGLDADGRAPSPSIDKRRQPKPSTSGPNAAEIGKVRGEIDQTRQALKTHLTDLVAGGPLDLADLSEVSGRNARTWKDSAVIALEVTRLKSKDETTYVHSLAVSGIMTLLGQALDIDEETVGMLGVAGMLHDIGKLLIPSEILTKPGQLTAHERDIIRHHPEGGFQLLSGHPGLPQLVLDICRLHHEALDGSGYPLGLQRDDLAMPVRLSTVCDVFEALTSVRPYKRPWTPTEALDWMFARPNLFDRKMVIRLGSVLIDTPIH</sequence>
<dbReference type="Pfam" id="PF13487">
    <property type="entry name" value="HD_5"/>
    <property type="match status" value="1"/>
</dbReference>
<dbReference type="RefSeq" id="WP_140826728.1">
    <property type="nucleotide sequence ID" value="NZ_VFYP01000001.1"/>
</dbReference>
<dbReference type="AlphaFoldDB" id="A0A504UUG8"/>
<dbReference type="GO" id="GO:0008081">
    <property type="term" value="F:phosphoric diester hydrolase activity"/>
    <property type="evidence" value="ECO:0007669"/>
    <property type="project" value="UniProtKB-ARBA"/>
</dbReference>
<name>A0A504UUG8_9HYPH</name>
<dbReference type="Proteomes" id="UP000316429">
    <property type="component" value="Unassembled WGS sequence"/>
</dbReference>
<keyword evidence="4" id="KW-1185">Reference proteome</keyword>
<evidence type="ECO:0000313" key="3">
    <source>
        <dbReference type="EMBL" id="TPP10381.1"/>
    </source>
</evidence>
<evidence type="ECO:0000313" key="4">
    <source>
        <dbReference type="Proteomes" id="UP000316429"/>
    </source>
</evidence>
<gene>
    <name evidence="3" type="ORF">FJQ55_05865</name>
</gene>
<dbReference type="PROSITE" id="PS51832">
    <property type="entry name" value="HD_GYP"/>
    <property type="match status" value="1"/>
</dbReference>
<evidence type="ECO:0000256" key="1">
    <source>
        <dbReference type="SAM" id="MobiDB-lite"/>
    </source>
</evidence>
<dbReference type="SUPFAM" id="SSF109604">
    <property type="entry name" value="HD-domain/PDEase-like"/>
    <property type="match status" value="1"/>
</dbReference>